<name>A0ABP3V0S6_9CLOT</name>
<proteinExistence type="predicted"/>
<dbReference type="PANTHER" id="PTHR34387:SF1">
    <property type="entry name" value="PERIPLASMIC IMMUNOGENIC PROTEIN"/>
    <property type="match status" value="1"/>
</dbReference>
<dbReference type="Gene3D" id="3.30.70.2970">
    <property type="entry name" value="Protein of unknown function (DUF541), domain 2"/>
    <property type="match status" value="1"/>
</dbReference>
<evidence type="ECO:0000313" key="1">
    <source>
        <dbReference type="EMBL" id="GAA0743379.1"/>
    </source>
</evidence>
<dbReference type="PANTHER" id="PTHR34387">
    <property type="entry name" value="SLR1258 PROTEIN"/>
    <property type="match status" value="1"/>
</dbReference>
<dbReference type="InterPro" id="IPR007497">
    <property type="entry name" value="SIMPL/DUF541"/>
</dbReference>
<dbReference type="EMBL" id="BAAACG010000010">
    <property type="protein sequence ID" value="GAA0743379.1"/>
    <property type="molecule type" value="Genomic_DNA"/>
</dbReference>
<dbReference type="Pfam" id="PF04402">
    <property type="entry name" value="SIMPL"/>
    <property type="match status" value="1"/>
</dbReference>
<protein>
    <recommendedName>
        <fullName evidence="3">26 kDa periplasmic immunogenic protein</fullName>
    </recommendedName>
</protein>
<sequence>MEIKGVGTLSLMPDKAIVSLGVITEDKSLEKAQKENIERTNAVIRNLTNLGVEMKDISTSNYSIQAQYDYVDGKKIFRGYKVTNILDVTVRNISDLGKIIDSSVKAGANSVGSIRFTVSDKQKYYEKALNLAIKNAISKAMSIGKTLNVSVNKIPIIIKEELNDSQIQNTALIKSYSASTEILPSNVSINAVVKCIFRY</sequence>
<accession>A0ABP3V0S6</accession>
<evidence type="ECO:0008006" key="3">
    <source>
        <dbReference type="Google" id="ProtNLM"/>
    </source>
</evidence>
<organism evidence="1 2">
    <name type="scientific">Clostridium oceanicum</name>
    <dbReference type="NCBI Taxonomy" id="1543"/>
    <lineage>
        <taxon>Bacteria</taxon>
        <taxon>Bacillati</taxon>
        <taxon>Bacillota</taxon>
        <taxon>Clostridia</taxon>
        <taxon>Eubacteriales</taxon>
        <taxon>Clostridiaceae</taxon>
        <taxon>Clostridium</taxon>
    </lineage>
</organism>
<comment type="caution">
    <text evidence="1">The sequence shown here is derived from an EMBL/GenBank/DDBJ whole genome shotgun (WGS) entry which is preliminary data.</text>
</comment>
<evidence type="ECO:0000313" key="2">
    <source>
        <dbReference type="Proteomes" id="UP001501510"/>
    </source>
</evidence>
<keyword evidence="2" id="KW-1185">Reference proteome</keyword>
<dbReference type="Proteomes" id="UP001501510">
    <property type="component" value="Unassembled WGS sequence"/>
</dbReference>
<dbReference type="Gene3D" id="3.30.110.170">
    <property type="entry name" value="Protein of unknown function (DUF541), domain 1"/>
    <property type="match status" value="1"/>
</dbReference>
<gene>
    <name evidence="1" type="ORF">GCM10008906_27100</name>
</gene>
<dbReference type="InterPro" id="IPR052022">
    <property type="entry name" value="26kDa_periplasmic_antigen"/>
</dbReference>
<reference evidence="2" key="1">
    <citation type="journal article" date="2019" name="Int. J. Syst. Evol. Microbiol.">
        <title>The Global Catalogue of Microorganisms (GCM) 10K type strain sequencing project: providing services to taxonomists for standard genome sequencing and annotation.</title>
        <authorList>
            <consortium name="The Broad Institute Genomics Platform"/>
            <consortium name="The Broad Institute Genome Sequencing Center for Infectious Disease"/>
            <person name="Wu L."/>
            <person name="Ma J."/>
        </authorList>
    </citation>
    <scope>NUCLEOTIDE SEQUENCE [LARGE SCALE GENOMIC DNA]</scope>
    <source>
        <strain evidence="2">JCM 1407</strain>
    </source>
</reference>